<comment type="caution">
    <text evidence="3">The sequence shown here is derived from an EMBL/GenBank/DDBJ whole genome shotgun (WGS) entry which is preliminary data.</text>
</comment>
<evidence type="ECO:0000256" key="2">
    <source>
        <dbReference type="RuleBase" id="RU004221"/>
    </source>
</evidence>
<name>A0AAD5GJ45_AMBAR</name>
<evidence type="ECO:0000313" key="4">
    <source>
        <dbReference type="Proteomes" id="UP001206925"/>
    </source>
</evidence>
<dbReference type="InterPro" id="IPR038662">
    <property type="entry name" value="ATP_synth_F0_csu_sf"/>
</dbReference>
<keyword evidence="2" id="KW-0446">Lipid-binding</keyword>
<evidence type="ECO:0000313" key="3">
    <source>
        <dbReference type="EMBL" id="KAI7741658.1"/>
    </source>
</evidence>
<dbReference type="Gene3D" id="1.20.20.10">
    <property type="entry name" value="F1F0 ATP synthase subunit C"/>
    <property type="match status" value="1"/>
</dbReference>
<dbReference type="PANTHER" id="PTHR10031">
    <property type="entry name" value="ATP SYNTHASE LIPID-BINDING PROTEIN, MITOCHONDRIAL"/>
    <property type="match status" value="1"/>
</dbReference>
<dbReference type="GO" id="GO:0045259">
    <property type="term" value="C:proton-transporting ATP synthase complex"/>
    <property type="evidence" value="ECO:0007669"/>
    <property type="project" value="InterPro"/>
</dbReference>
<organism evidence="3 4">
    <name type="scientific">Ambrosia artemisiifolia</name>
    <name type="common">Common ragweed</name>
    <dbReference type="NCBI Taxonomy" id="4212"/>
    <lineage>
        <taxon>Eukaryota</taxon>
        <taxon>Viridiplantae</taxon>
        <taxon>Streptophyta</taxon>
        <taxon>Embryophyta</taxon>
        <taxon>Tracheophyta</taxon>
        <taxon>Spermatophyta</taxon>
        <taxon>Magnoliopsida</taxon>
        <taxon>eudicotyledons</taxon>
        <taxon>Gunneridae</taxon>
        <taxon>Pentapetalae</taxon>
        <taxon>asterids</taxon>
        <taxon>campanulids</taxon>
        <taxon>Asterales</taxon>
        <taxon>Asteraceae</taxon>
        <taxon>Asteroideae</taxon>
        <taxon>Heliantheae alliance</taxon>
        <taxon>Heliantheae</taxon>
        <taxon>Ambrosia</taxon>
    </lineage>
</organism>
<feature type="transmembrane region" description="Helical" evidence="2">
    <location>
        <begin position="20"/>
        <end position="41"/>
    </location>
</feature>
<reference evidence="3" key="1">
    <citation type="submission" date="2022-06" db="EMBL/GenBank/DDBJ databases">
        <title>Uncovering the hologenomic basis of an extraordinary plant invasion.</title>
        <authorList>
            <person name="Bieker V.C."/>
            <person name="Martin M.D."/>
            <person name="Gilbert T."/>
            <person name="Hodgins K."/>
            <person name="Battlay P."/>
            <person name="Petersen B."/>
            <person name="Wilson J."/>
        </authorList>
    </citation>
    <scope>NUCLEOTIDE SEQUENCE</scope>
    <source>
        <strain evidence="3">AA19_3_7</strain>
        <tissue evidence="3">Leaf</tissue>
    </source>
</reference>
<keyword evidence="2" id="KW-0813">Transport</keyword>
<dbReference type="GO" id="GO:0008289">
    <property type="term" value="F:lipid binding"/>
    <property type="evidence" value="ECO:0007669"/>
    <property type="project" value="UniProtKB-KW"/>
</dbReference>
<dbReference type="AlphaFoldDB" id="A0AAD5GJ45"/>
<protein>
    <submittedName>
        <fullName evidence="3">Uncharacterized protein</fullName>
    </submittedName>
</protein>
<keyword evidence="2" id="KW-0812">Transmembrane</keyword>
<dbReference type="PRINTS" id="PR00124">
    <property type="entry name" value="ATPASEC"/>
</dbReference>
<dbReference type="InterPro" id="IPR000454">
    <property type="entry name" value="ATP_synth_F0_csu"/>
</dbReference>
<dbReference type="GO" id="GO:0015986">
    <property type="term" value="P:proton motive force-driven ATP synthesis"/>
    <property type="evidence" value="ECO:0007669"/>
    <property type="project" value="InterPro"/>
</dbReference>
<gene>
    <name evidence="3" type="ORF">M8C21_026694</name>
</gene>
<dbReference type="GO" id="GO:0015078">
    <property type="term" value="F:proton transmembrane transporter activity"/>
    <property type="evidence" value="ECO:0007669"/>
    <property type="project" value="InterPro"/>
</dbReference>
<dbReference type="PANTHER" id="PTHR10031:SF57">
    <property type="entry name" value="ATP SYNTHASE SUBUNIT 9, MITOCHONDRIAL"/>
    <property type="match status" value="1"/>
</dbReference>
<keyword evidence="2" id="KW-1133">Transmembrane helix</keyword>
<accession>A0AAD5GJ45</accession>
<sequence>MKNKKHKENGQLEMLEGAKLIGAGTASIVSAGATIGIGNVLNSSIHFVAQNASFAKQSFGCHFGLCSYQTYCSVCPHYELFDLIRIPIKESKKEG</sequence>
<keyword evidence="2" id="KW-0406">Ion transport</keyword>
<keyword evidence="2" id="KW-0472">Membrane</keyword>
<comment type="similarity">
    <text evidence="1 2">Belongs to the ATPase C chain family.</text>
</comment>
<dbReference type="Proteomes" id="UP001206925">
    <property type="component" value="Unassembled WGS sequence"/>
</dbReference>
<dbReference type="EMBL" id="JAMZMK010008153">
    <property type="protein sequence ID" value="KAI7741658.1"/>
    <property type="molecule type" value="Genomic_DNA"/>
</dbReference>
<comment type="caution">
    <text evidence="2">Lacks conserved residue(s) required for the propagation of feature annotation.</text>
</comment>
<evidence type="ECO:0000256" key="1">
    <source>
        <dbReference type="ARBA" id="ARBA00006704"/>
    </source>
</evidence>
<proteinExistence type="inferred from homology"/>
<keyword evidence="2" id="KW-0375">Hydrogen ion transport</keyword>
<keyword evidence="4" id="KW-1185">Reference proteome</keyword>